<dbReference type="InterPro" id="IPR050923">
    <property type="entry name" value="Cell_Proc_Reg/RNA_Proc"/>
</dbReference>
<gene>
    <name evidence="4" type="ORF">PO878_00240</name>
</gene>
<dbReference type="CDD" id="cd00060">
    <property type="entry name" value="FHA"/>
    <property type="match status" value="1"/>
</dbReference>
<name>A0AAE9YG28_9ACTN</name>
<dbReference type="InterPro" id="IPR008984">
    <property type="entry name" value="SMAD_FHA_dom_sf"/>
</dbReference>
<evidence type="ECO:0000313" key="5">
    <source>
        <dbReference type="Proteomes" id="UP001216390"/>
    </source>
</evidence>
<reference evidence="4" key="1">
    <citation type="submission" date="2023-01" db="EMBL/GenBank/DDBJ databases">
        <title>The diversity of Class Acidimicrobiia in South China Sea sediment environments and the proposal of Iamia marina sp. nov., a novel species of the genus Iamia.</title>
        <authorList>
            <person name="He Y."/>
            <person name="Tian X."/>
        </authorList>
    </citation>
    <scope>NUCLEOTIDE SEQUENCE</scope>
    <source>
        <strain evidence="4">DSM 19957</strain>
    </source>
</reference>
<evidence type="ECO:0000256" key="2">
    <source>
        <dbReference type="SAM" id="MobiDB-lite"/>
    </source>
</evidence>
<sequence length="158" mass="17081">MSEALLTILKLCVLALLYLFFFRVLRAVWLEINPPPALERAGGSGGGGAAPTAAKTRKRGRKVPTQLTVVEPEDQRGRVIPLVDEMTVGRASGCHVAIPEDTFASQIHARIYSRDGQTWVEDLGSTNGTFVNRAKVTTATAVRRGDLVQIGHTVMELG</sequence>
<dbReference type="InterPro" id="IPR000253">
    <property type="entry name" value="FHA_dom"/>
</dbReference>
<evidence type="ECO:0000313" key="4">
    <source>
        <dbReference type="EMBL" id="WCO67151.1"/>
    </source>
</evidence>
<dbReference type="Proteomes" id="UP001216390">
    <property type="component" value="Chromosome"/>
</dbReference>
<dbReference type="Gene3D" id="2.60.200.20">
    <property type="match status" value="1"/>
</dbReference>
<dbReference type="KEGG" id="ima:PO878_00240"/>
<dbReference type="SUPFAM" id="SSF49879">
    <property type="entry name" value="SMAD/FHA domain"/>
    <property type="match status" value="1"/>
</dbReference>
<dbReference type="Pfam" id="PF00498">
    <property type="entry name" value="FHA"/>
    <property type="match status" value="1"/>
</dbReference>
<accession>A0AAE9YG28</accession>
<dbReference type="PANTHER" id="PTHR23308">
    <property type="entry name" value="NUCLEAR INHIBITOR OF PROTEIN PHOSPHATASE-1"/>
    <property type="match status" value="1"/>
</dbReference>
<evidence type="ECO:0000256" key="1">
    <source>
        <dbReference type="ARBA" id="ARBA00022553"/>
    </source>
</evidence>
<dbReference type="SMART" id="SM00240">
    <property type="entry name" value="FHA"/>
    <property type="match status" value="1"/>
</dbReference>
<dbReference type="AlphaFoldDB" id="A0AAE9YG28"/>
<evidence type="ECO:0000259" key="3">
    <source>
        <dbReference type="PROSITE" id="PS50006"/>
    </source>
</evidence>
<feature type="domain" description="FHA" evidence="3">
    <location>
        <begin position="86"/>
        <end position="136"/>
    </location>
</feature>
<protein>
    <submittedName>
        <fullName evidence="4">FHA domain-containing protein</fullName>
    </submittedName>
</protein>
<keyword evidence="1" id="KW-0597">Phosphoprotein</keyword>
<organism evidence="4 5">
    <name type="scientific">Iamia majanohamensis</name>
    <dbReference type="NCBI Taxonomy" id="467976"/>
    <lineage>
        <taxon>Bacteria</taxon>
        <taxon>Bacillati</taxon>
        <taxon>Actinomycetota</taxon>
        <taxon>Acidimicrobiia</taxon>
        <taxon>Acidimicrobiales</taxon>
        <taxon>Iamiaceae</taxon>
        <taxon>Iamia</taxon>
    </lineage>
</organism>
<proteinExistence type="predicted"/>
<dbReference type="RefSeq" id="WP_272736673.1">
    <property type="nucleotide sequence ID" value="NZ_CP116942.1"/>
</dbReference>
<keyword evidence="5" id="KW-1185">Reference proteome</keyword>
<dbReference type="PROSITE" id="PS50006">
    <property type="entry name" value="FHA_DOMAIN"/>
    <property type="match status" value="1"/>
</dbReference>
<feature type="region of interest" description="Disordered" evidence="2">
    <location>
        <begin position="40"/>
        <end position="63"/>
    </location>
</feature>
<dbReference type="EMBL" id="CP116942">
    <property type="protein sequence ID" value="WCO67151.1"/>
    <property type="molecule type" value="Genomic_DNA"/>
</dbReference>